<protein>
    <submittedName>
        <fullName evidence="2">Uncharacterized protein</fullName>
    </submittedName>
</protein>
<dbReference type="EMBL" id="BLBS01000028">
    <property type="protein sequence ID" value="GET88412.1"/>
    <property type="molecule type" value="Genomic_DNA"/>
</dbReference>
<dbReference type="Gene3D" id="1.10.30.10">
    <property type="entry name" value="High mobility group box domain"/>
    <property type="match status" value="1"/>
</dbReference>
<dbReference type="InterPro" id="IPR036910">
    <property type="entry name" value="HMG_box_dom_sf"/>
</dbReference>
<organism evidence="2 3">
    <name type="scientific">Leishmania tarentolae</name>
    <name type="common">Sauroleishmania tarentolae</name>
    <dbReference type="NCBI Taxonomy" id="5689"/>
    <lineage>
        <taxon>Eukaryota</taxon>
        <taxon>Discoba</taxon>
        <taxon>Euglenozoa</taxon>
        <taxon>Kinetoplastea</taxon>
        <taxon>Metakinetoplastina</taxon>
        <taxon>Trypanosomatida</taxon>
        <taxon>Trypanosomatidae</taxon>
        <taxon>Leishmaniinae</taxon>
        <taxon>Leishmania</taxon>
        <taxon>lizard Leishmania</taxon>
    </lineage>
</organism>
<sequence>MERGCSCRYCGCTMRFCPSCGSALTGKRDSTAKCHIGSHDRLLFSRNSSLPHHSTADCAEGSGASVPWCQGVVDWRQRLPRRAVSAYEVYLAAVHGLVADNGDKEAAASSRVLSGPQSERAAAEDGQHNDEQMRAAALAWLRMMPAEKRAYEEEAQSWQTRLETVDTAPPPAPNTGEDSSLSAVLPDTLPCEERLLPQQQHSLNLVAQRTKTTSERMRRNKSSFSLFRAHMKGRRKMCMRELSAVWRNMSAEEKAPYDAAAASRRTEQLLSQTPLAPGSQL</sequence>
<name>A0A640KG28_LEITA</name>
<evidence type="ECO:0000313" key="3">
    <source>
        <dbReference type="Proteomes" id="UP000419144"/>
    </source>
</evidence>
<feature type="compositionally biased region" description="Polar residues" evidence="1">
    <location>
        <begin position="268"/>
        <end position="281"/>
    </location>
</feature>
<dbReference type="AlphaFoldDB" id="A0A640KG28"/>
<dbReference type="SUPFAM" id="SSF47095">
    <property type="entry name" value="HMG-box"/>
    <property type="match status" value="1"/>
</dbReference>
<dbReference type="VEuPathDB" id="TriTrypDB:LtaPh_2117200"/>
<accession>A0A640KG28</accession>
<evidence type="ECO:0000256" key="1">
    <source>
        <dbReference type="SAM" id="MobiDB-lite"/>
    </source>
</evidence>
<feature type="region of interest" description="Disordered" evidence="1">
    <location>
        <begin position="256"/>
        <end position="281"/>
    </location>
</feature>
<feature type="compositionally biased region" description="Basic and acidic residues" evidence="1">
    <location>
        <begin position="121"/>
        <end position="131"/>
    </location>
</feature>
<reference evidence="2" key="1">
    <citation type="submission" date="2019-11" db="EMBL/GenBank/DDBJ databases">
        <title>Leishmania tarentolae CDS.</title>
        <authorList>
            <person name="Goto Y."/>
            <person name="Yamagishi J."/>
        </authorList>
    </citation>
    <scope>NUCLEOTIDE SEQUENCE [LARGE SCALE GENOMIC DNA]</scope>
    <source>
        <strain evidence="2">Parrot Tar II</strain>
    </source>
</reference>
<keyword evidence="3" id="KW-1185">Reference proteome</keyword>
<comment type="caution">
    <text evidence="2">The sequence shown here is derived from an EMBL/GenBank/DDBJ whole genome shotgun (WGS) entry which is preliminary data.</text>
</comment>
<dbReference type="OrthoDB" id="267536at2759"/>
<dbReference type="CDD" id="cd00084">
    <property type="entry name" value="HMG-box_SF"/>
    <property type="match status" value="1"/>
</dbReference>
<proteinExistence type="predicted"/>
<dbReference type="Proteomes" id="UP000419144">
    <property type="component" value="Unassembled WGS sequence"/>
</dbReference>
<feature type="region of interest" description="Disordered" evidence="1">
    <location>
        <begin position="108"/>
        <end position="131"/>
    </location>
</feature>
<gene>
    <name evidence="2" type="ORF">LtaPh_2117200</name>
</gene>
<evidence type="ECO:0000313" key="2">
    <source>
        <dbReference type="EMBL" id="GET88412.1"/>
    </source>
</evidence>